<dbReference type="OrthoDB" id="5365701at2759"/>
<accession>A0A9P1FUG9</accession>
<dbReference type="EMBL" id="CAMXCT010001282">
    <property type="protein sequence ID" value="CAI3988596.1"/>
    <property type="molecule type" value="Genomic_DNA"/>
</dbReference>
<dbReference type="Proteomes" id="UP001152797">
    <property type="component" value="Unassembled WGS sequence"/>
</dbReference>
<name>A0A9P1FUG9_9DINO</name>
<dbReference type="EMBL" id="CAMXCT020001282">
    <property type="protein sequence ID" value="CAL1141971.1"/>
    <property type="molecule type" value="Genomic_DNA"/>
</dbReference>
<keyword evidence="3" id="KW-1185">Reference proteome</keyword>
<sequence>MTMERLHRGRNPLPAVLPSASLPDLGLDFKRWMPGLEDVHTGALQAAALCGGLLAAEPNLLSGGWQLQLAVAAALCMAEGSEMLDSSFHEGTVDFFRRYEQYCTDAVAQRLFPEFRSLRAWHFRYVLGSWHSDQDLAWSRANVSQEFRKPDAIGETTKMVKYKPFNDKGVSVQDGLRFYDDQRATMPRILDYGGVCGAVSKFGASCCQAFGVAAMPVGQPGHCAMIWRAPGGRQSMGFPGWSFDDV</sequence>
<organism evidence="1">
    <name type="scientific">Cladocopium goreaui</name>
    <dbReference type="NCBI Taxonomy" id="2562237"/>
    <lineage>
        <taxon>Eukaryota</taxon>
        <taxon>Sar</taxon>
        <taxon>Alveolata</taxon>
        <taxon>Dinophyceae</taxon>
        <taxon>Suessiales</taxon>
        <taxon>Symbiodiniaceae</taxon>
        <taxon>Cladocopium</taxon>
    </lineage>
</organism>
<proteinExistence type="predicted"/>
<dbReference type="EMBL" id="CAMXCT030001282">
    <property type="protein sequence ID" value="CAL4775908.1"/>
    <property type="molecule type" value="Genomic_DNA"/>
</dbReference>
<evidence type="ECO:0000313" key="2">
    <source>
        <dbReference type="EMBL" id="CAL4775908.1"/>
    </source>
</evidence>
<evidence type="ECO:0000313" key="1">
    <source>
        <dbReference type="EMBL" id="CAI3988596.1"/>
    </source>
</evidence>
<comment type="caution">
    <text evidence="1">The sequence shown here is derived from an EMBL/GenBank/DDBJ whole genome shotgun (WGS) entry which is preliminary data.</text>
</comment>
<dbReference type="AlphaFoldDB" id="A0A9P1FUG9"/>
<evidence type="ECO:0000313" key="3">
    <source>
        <dbReference type="Proteomes" id="UP001152797"/>
    </source>
</evidence>
<gene>
    <name evidence="1" type="ORF">C1SCF055_LOCUS15744</name>
</gene>
<reference evidence="1" key="1">
    <citation type="submission" date="2022-10" db="EMBL/GenBank/DDBJ databases">
        <authorList>
            <person name="Chen Y."/>
            <person name="Dougan E. K."/>
            <person name="Chan C."/>
            <person name="Rhodes N."/>
            <person name="Thang M."/>
        </authorList>
    </citation>
    <scope>NUCLEOTIDE SEQUENCE</scope>
</reference>
<reference evidence="2 3" key="2">
    <citation type="submission" date="2024-05" db="EMBL/GenBank/DDBJ databases">
        <authorList>
            <person name="Chen Y."/>
            <person name="Shah S."/>
            <person name="Dougan E. K."/>
            <person name="Thang M."/>
            <person name="Chan C."/>
        </authorList>
    </citation>
    <scope>NUCLEOTIDE SEQUENCE [LARGE SCALE GENOMIC DNA]</scope>
</reference>
<protein>
    <submittedName>
        <fullName evidence="2">tRNA-uridine aminocarboxypropyltransferase</fullName>
    </submittedName>
</protein>